<dbReference type="AlphaFoldDB" id="A0A3P7WZN4"/>
<protein>
    <submittedName>
        <fullName evidence="2">Uncharacterized protein</fullName>
    </submittedName>
</protein>
<keyword evidence="3" id="KW-1185">Reference proteome</keyword>
<name>A0A3P7WZN4_9BILA</name>
<feature type="region of interest" description="Disordered" evidence="1">
    <location>
        <begin position="220"/>
        <end position="251"/>
    </location>
</feature>
<evidence type="ECO:0000313" key="2">
    <source>
        <dbReference type="EMBL" id="VDO52457.1"/>
    </source>
</evidence>
<feature type="non-terminal residue" evidence="2">
    <location>
        <position position="251"/>
    </location>
</feature>
<gene>
    <name evidence="2" type="ORF">OFLC_LOCUS7772</name>
</gene>
<proteinExistence type="predicted"/>
<feature type="compositionally biased region" description="Basic and acidic residues" evidence="1">
    <location>
        <begin position="240"/>
        <end position="251"/>
    </location>
</feature>
<evidence type="ECO:0000313" key="3">
    <source>
        <dbReference type="Proteomes" id="UP000267606"/>
    </source>
</evidence>
<evidence type="ECO:0000256" key="1">
    <source>
        <dbReference type="SAM" id="MobiDB-lite"/>
    </source>
</evidence>
<dbReference type="Proteomes" id="UP000267606">
    <property type="component" value="Unassembled WGS sequence"/>
</dbReference>
<sequence length="251" mass="29031">MFNVRKLEHKYFCYKNFFFFIVFLNSSRLPGLNEAWRLSIPAELSQRQEEFLKQKQQRYRDGSPLLSATLILPQNMNESVEIQIQLMNILRANKAEITERERDLLETLENKYGKIDKNGIEQSIETRVEQDFANGGIKQEIPSDGDAVPSTSLEIQSAGERATDDNKEITKEQIKPTREVSPLPYSFSLTADVHVSLTITASELMERCRKRVDKPSEFQEIFDERVKPPTLPEIPQMEKSLPEKGSDDRFE</sequence>
<dbReference type="EMBL" id="UZAJ01008333">
    <property type="protein sequence ID" value="VDO52457.1"/>
    <property type="molecule type" value="Genomic_DNA"/>
</dbReference>
<accession>A0A3P7WZN4</accession>
<organism evidence="2 3">
    <name type="scientific">Onchocerca flexuosa</name>
    <dbReference type="NCBI Taxonomy" id="387005"/>
    <lineage>
        <taxon>Eukaryota</taxon>
        <taxon>Metazoa</taxon>
        <taxon>Ecdysozoa</taxon>
        <taxon>Nematoda</taxon>
        <taxon>Chromadorea</taxon>
        <taxon>Rhabditida</taxon>
        <taxon>Spirurina</taxon>
        <taxon>Spiruromorpha</taxon>
        <taxon>Filarioidea</taxon>
        <taxon>Onchocercidae</taxon>
        <taxon>Onchocerca</taxon>
    </lineage>
</organism>
<reference evidence="2 3" key="1">
    <citation type="submission" date="2018-11" db="EMBL/GenBank/DDBJ databases">
        <authorList>
            <consortium name="Pathogen Informatics"/>
        </authorList>
    </citation>
    <scope>NUCLEOTIDE SEQUENCE [LARGE SCALE GENOMIC DNA]</scope>
</reference>